<evidence type="ECO:0000313" key="2">
    <source>
        <dbReference type="Proteomes" id="UP001302652"/>
    </source>
</evidence>
<gene>
    <name evidence="1" type="ORF">RW095_01140</name>
</gene>
<organism evidence="1 2">
    <name type="scientific">Paraburkholderia kirstenboschensis</name>
    <dbReference type="NCBI Taxonomy" id="1245436"/>
    <lineage>
        <taxon>Bacteria</taxon>
        <taxon>Pseudomonadati</taxon>
        <taxon>Pseudomonadota</taxon>
        <taxon>Betaproteobacteria</taxon>
        <taxon>Burkholderiales</taxon>
        <taxon>Burkholderiaceae</taxon>
        <taxon>Paraburkholderia</taxon>
    </lineage>
</organism>
<keyword evidence="2" id="KW-1185">Reference proteome</keyword>
<accession>A0ABZ0ECC1</accession>
<dbReference type="EMBL" id="CP136511">
    <property type="protein sequence ID" value="WOD14159.1"/>
    <property type="molecule type" value="Genomic_DNA"/>
</dbReference>
<sequence length="67" mass="7583">MNDFLFKYVEGRLQSMKTSFGCCMSPSRAPHLLDVSDLREDLLRLSRRAADRIHVGPALKCGFTPAR</sequence>
<reference evidence="1 2" key="1">
    <citation type="submission" date="2023-10" db="EMBL/GenBank/DDBJ databases">
        <title>Surface-active antibiotics is a multifunctional adaptation for post-fire microbes.</title>
        <authorList>
            <person name="Liu M.D."/>
            <person name="Du Y."/>
            <person name="Koupaei S.K."/>
            <person name="Kim N.R."/>
            <person name="Zhang W."/>
            <person name="Traxler M.F."/>
        </authorList>
    </citation>
    <scope>NUCLEOTIDE SEQUENCE [LARGE SCALE GENOMIC DNA]</scope>
    <source>
        <strain evidence="1 2">F3</strain>
    </source>
</reference>
<name>A0ABZ0ECC1_9BURK</name>
<proteinExistence type="predicted"/>
<dbReference type="Proteomes" id="UP001302652">
    <property type="component" value="Chromosome 3"/>
</dbReference>
<dbReference type="RefSeq" id="WP_317015957.1">
    <property type="nucleotide sequence ID" value="NZ_CP136511.1"/>
</dbReference>
<evidence type="ECO:0000313" key="1">
    <source>
        <dbReference type="EMBL" id="WOD14159.1"/>
    </source>
</evidence>
<protein>
    <submittedName>
        <fullName evidence="1">Uncharacterized protein</fullName>
    </submittedName>
</protein>